<feature type="region of interest" description="Disordered" evidence="1">
    <location>
        <begin position="45"/>
        <end position="84"/>
    </location>
</feature>
<evidence type="ECO:0000256" key="1">
    <source>
        <dbReference type="SAM" id="MobiDB-lite"/>
    </source>
</evidence>
<feature type="compositionally biased region" description="Basic and acidic residues" evidence="1">
    <location>
        <begin position="57"/>
        <end position="73"/>
    </location>
</feature>
<dbReference type="AlphaFoldDB" id="A0A0X3BGZ7"/>
<proteinExistence type="predicted"/>
<gene>
    <name evidence="2" type="ORF">MMAB1_0181</name>
</gene>
<dbReference type="KEGG" id="mema:MMAB1_0181"/>
<dbReference type="EMBL" id="LT158599">
    <property type="protein sequence ID" value="CVK31398.1"/>
    <property type="molecule type" value="Genomic_DNA"/>
</dbReference>
<evidence type="ECO:0000313" key="3">
    <source>
        <dbReference type="Proteomes" id="UP000069850"/>
    </source>
</evidence>
<dbReference type="Proteomes" id="UP000069850">
    <property type="component" value="Chromosome 1"/>
</dbReference>
<accession>A0A0X3BGZ7</accession>
<sequence length="84" mass="9237">MDNIRCNAPLVRIANHSREAKVHMKQPSGYALRASPGRGPWWLSSWGVGAGEGETPSPHKPDPGHKQSHDPHSPNRVVFIGNIR</sequence>
<reference evidence="2 3" key="1">
    <citation type="submission" date="2016-01" db="EMBL/GenBank/DDBJ databases">
        <authorList>
            <person name="Manzoor S."/>
        </authorList>
    </citation>
    <scope>NUCLEOTIDE SEQUENCE [LARGE SCALE GENOMIC DNA]</scope>
    <source>
        <strain evidence="2">Methanoculleus sp MAB1</strain>
    </source>
</reference>
<name>A0A0X3BGZ7_9EURY</name>
<protein>
    <submittedName>
        <fullName evidence="2">Uncharacterized protein</fullName>
    </submittedName>
</protein>
<organism evidence="2 3">
    <name type="scientific">Methanoculleus bourgensis</name>
    <dbReference type="NCBI Taxonomy" id="83986"/>
    <lineage>
        <taxon>Archaea</taxon>
        <taxon>Methanobacteriati</taxon>
        <taxon>Methanobacteriota</taxon>
        <taxon>Stenosarchaea group</taxon>
        <taxon>Methanomicrobia</taxon>
        <taxon>Methanomicrobiales</taxon>
        <taxon>Methanomicrobiaceae</taxon>
        <taxon>Methanoculleus</taxon>
    </lineage>
</organism>
<evidence type="ECO:0000313" key="2">
    <source>
        <dbReference type="EMBL" id="CVK31398.1"/>
    </source>
</evidence>